<dbReference type="EMBL" id="JARJLG010000188">
    <property type="protein sequence ID" value="KAJ7730686.1"/>
    <property type="molecule type" value="Genomic_DNA"/>
</dbReference>
<proteinExistence type="predicted"/>
<reference evidence="2" key="1">
    <citation type="submission" date="2023-03" db="EMBL/GenBank/DDBJ databases">
        <title>Massive genome expansion in bonnet fungi (Mycena s.s.) driven by repeated elements and novel gene families across ecological guilds.</title>
        <authorList>
            <consortium name="Lawrence Berkeley National Laboratory"/>
            <person name="Harder C.B."/>
            <person name="Miyauchi S."/>
            <person name="Viragh M."/>
            <person name="Kuo A."/>
            <person name="Thoen E."/>
            <person name="Andreopoulos B."/>
            <person name="Lu D."/>
            <person name="Skrede I."/>
            <person name="Drula E."/>
            <person name="Henrissat B."/>
            <person name="Morin E."/>
            <person name="Kohler A."/>
            <person name="Barry K."/>
            <person name="LaButti K."/>
            <person name="Morin E."/>
            <person name="Salamov A."/>
            <person name="Lipzen A."/>
            <person name="Mereny Z."/>
            <person name="Hegedus B."/>
            <person name="Baldrian P."/>
            <person name="Stursova M."/>
            <person name="Weitz H."/>
            <person name="Taylor A."/>
            <person name="Grigoriev I.V."/>
            <person name="Nagy L.G."/>
            <person name="Martin F."/>
            <person name="Kauserud H."/>
        </authorList>
    </citation>
    <scope>NUCLEOTIDE SEQUENCE</scope>
    <source>
        <strain evidence="2">CBHHK188m</strain>
    </source>
</reference>
<evidence type="ECO:0000256" key="1">
    <source>
        <dbReference type="SAM" id="MobiDB-lite"/>
    </source>
</evidence>
<feature type="region of interest" description="Disordered" evidence="1">
    <location>
        <begin position="182"/>
        <end position="211"/>
    </location>
</feature>
<accession>A0AAD7HXZ8</accession>
<dbReference type="Proteomes" id="UP001215280">
    <property type="component" value="Unassembled WGS sequence"/>
</dbReference>
<feature type="region of interest" description="Disordered" evidence="1">
    <location>
        <begin position="244"/>
        <end position="270"/>
    </location>
</feature>
<name>A0AAD7HXZ8_9AGAR</name>
<organism evidence="2 3">
    <name type="scientific">Mycena maculata</name>
    <dbReference type="NCBI Taxonomy" id="230809"/>
    <lineage>
        <taxon>Eukaryota</taxon>
        <taxon>Fungi</taxon>
        <taxon>Dikarya</taxon>
        <taxon>Basidiomycota</taxon>
        <taxon>Agaricomycotina</taxon>
        <taxon>Agaricomycetes</taxon>
        <taxon>Agaricomycetidae</taxon>
        <taxon>Agaricales</taxon>
        <taxon>Marasmiineae</taxon>
        <taxon>Mycenaceae</taxon>
        <taxon>Mycena</taxon>
    </lineage>
</organism>
<protein>
    <submittedName>
        <fullName evidence="2">Uncharacterized protein</fullName>
    </submittedName>
</protein>
<keyword evidence="3" id="KW-1185">Reference proteome</keyword>
<gene>
    <name evidence="2" type="ORF">DFH07DRAFT_992901</name>
</gene>
<evidence type="ECO:0000313" key="2">
    <source>
        <dbReference type="EMBL" id="KAJ7730686.1"/>
    </source>
</evidence>
<evidence type="ECO:0000313" key="3">
    <source>
        <dbReference type="Proteomes" id="UP001215280"/>
    </source>
</evidence>
<sequence length="270" mass="28836">MPELTTEGSPTPLIHHAAIAAGTLKTLSDASPIPYVKVVAGVSLLILETVKSVKTKKEECAALVEKIDQILGIIIEMCKETPVALPPMLFKLTVNSPSFDTAADPQDLLAQIRGHLSIIVGALHTALLASAGCLRRVKPEIFISFKSALTKHRPEGRGVARLAEQSWMGRYVLDFGKLLAESTDPSVPGPDPDAVDSDDDPNQPGAEPPSSAVVLCNQDAAIALVDSAAAQFLQERSFRGLEARVGEDASSVLEQGRSRTARGYEDDHRK</sequence>
<comment type="caution">
    <text evidence="2">The sequence shown here is derived from an EMBL/GenBank/DDBJ whole genome shotgun (WGS) entry which is preliminary data.</text>
</comment>
<dbReference type="AlphaFoldDB" id="A0AAD7HXZ8"/>